<feature type="non-terminal residue" evidence="2">
    <location>
        <position position="113"/>
    </location>
</feature>
<accession>A0A6J4NFK6</accession>
<dbReference type="AlphaFoldDB" id="A0A6J4NFK6"/>
<evidence type="ECO:0000256" key="1">
    <source>
        <dbReference type="SAM" id="MobiDB-lite"/>
    </source>
</evidence>
<feature type="compositionally biased region" description="Basic residues" evidence="1">
    <location>
        <begin position="84"/>
        <end position="93"/>
    </location>
</feature>
<feature type="compositionally biased region" description="Low complexity" evidence="1">
    <location>
        <begin position="55"/>
        <end position="65"/>
    </location>
</feature>
<proteinExistence type="predicted"/>
<organism evidence="2">
    <name type="scientific">uncultured Nocardioides sp</name>
    <dbReference type="NCBI Taxonomy" id="198441"/>
    <lineage>
        <taxon>Bacteria</taxon>
        <taxon>Bacillati</taxon>
        <taxon>Actinomycetota</taxon>
        <taxon>Actinomycetes</taxon>
        <taxon>Propionibacteriales</taxon>
        <taxon>Nocardioidaceae</taxon>
        <taxon>Nocardioides</taxon>
        <taxon>environmental samples</taxon>
    </lineage>
</organism>
<feature type="compositionally biased region" description="Basic and acidic residues" evidence="1">
    <location>
        <begin position="66"/>
        <end position="83"/>
    </location>
</feature>
<feature type="compositionally biased region" description="Basic residues" evidence="1">
    <location>
        <begin position="1"/>
        <end position="12"/>
    </location>
</feature>
<sequence>GGRTRAAGRRASARGGSVGRAECRPRLGGGCVPRHQRRRRARPGGRHHRLRALADRGAGPAGARPPHGDPRRARPARGRDLRHLRGVRRRRTARAVGGAADRSVLRGVRVASL</sequence>
<feature type="non-terminal residue" evidence="2">
    <location>
        <position position="1"/>
    </location>
</feature>
<reference evidence="2" key="1">
    <citation type="submission" date="2020-02" db="EMBL/GenBank/DDBJ databases">
        <authorList>
            <person name="Meier V. D."/>
        </authorList>
    </citation>
    <scope>NUCLEOTIDE SEQUENCE</scope>
    <source>
        <strain evidence="2">AVDCRST_MAG60</strain>
    </source>
</reference>
<gene>
    <name evidence="2" type="ORF">AVDCRST_MAG60-1079</name>
</gene>
<feature type="region of interest" description="Disordered" evidence="1">
    <location>
        <begin position="1"/>
        <end position="100"/>
    </location>
</feature>
<feature type="compositionally biased region" description="Basic residues" evidence="1">
    <location>
        <begin position="34"/>
        <end position="51"/>
    </location>
</feature>
<dbReference type="EMBL" id="CADCUN010000113">
    <property type="protein sequence ID" value="CAA9383719.1"/>
    <property type="molecule type" value="Genomic_DNA"/>
</dbReference>
<evidence type="ECO:0000313" key="2">
    <source>
        <dbReference type="EMBL" id="CAA9383719.1"/>
    </source>
</evidence>
<protein>
    <submittedName>
        <fullName evidence="2">Uncharacterized protein</fullName>
    </submittedName>
</protein>
<name>A0A6J4NFK6_9ACTN</name>